<evidence type="ECO:0000313" key="2">
    <source>
        <dbReference type="EMBL" id="OGF64712.1"/>
    </source>
</evidence>
<accession>A0A1F5VMV1</accession>
<dbReference type="AlphaFoldDB" id="A0A1F5VMV1"/>
<dbReference type="EMBL" id="MFGW01000132">
    <property type="protein sequence ID" value="OGF64712.1"/>
    <property type="molecule type" value="Genomic_DNA"/>
</dbReference>
<comment type="caution">
    <text evidence="2">The sequence shown here is derived from an EMBL/GenBank/DDBJ whole genome shotgun (WGS) entry which is preliminary data.</text>
</comment>
<proteinExistence type="predicted"/>
<reference evidence="2 3" key="1">
    <citation type="journal article" date="2016" name="Nat. Commun.">
        <title>Thousands of microbial genomes shed light on interconnected biogeochemical processes in an aquifer system.</title>
        <authorList>
            <person name="Anantharaman K."/>
            <person name="Brown C.T."/>
            <person name="Hug L.A."/>
            <person name="Sharon I."/>
            <person name="Castelle C.J."/>
            <person name="Probst A.J."/>
            <person name="Thomas B.C."/>
            <person name="Singh A."/>
            <person name="Wilkins M.J."/>
            <person name="Karaoz U."/>
            <person name="Brodie E.L."/>
            <person name="Williams K.H."/>
            <person name="Hubbard S.S."/>
            <person name="Banfield J.F."/>
        </authorList>
    </citation>
    <scope>NUCLEOTIDE SEQUENCE [LARGE SCALE GENOMIC DNA]</scope>
</reference>
<evidence type="ECO:0000259" key="1">
    <source>
        <dbReference type="Pfam" id="PF20586"/>
    </source>
</evidence>
<name>A0A1F5VMV1_9BACT</name>
<protein>
    <recommendedName>
        <fullName evidence="1">DUF6788 domain-containing protein</fullName>
    </recommendedName>
</protein>
<sequence length="139" mass="15959">MKKHDKSSISKARQNLLFLCSELERLVKQIVNSKEITKGTICEKRRKCGNQKCRCSKGELHITRILSYSHKGKSRIIHLSKYSLLELTKLEKQVKEYQQFRKSRAKIVAYAKLLIKEINQMEQALKVAVAPSAKGGDND</sequence>
<dbReference type="InterPro" id="IPR046738">
    <property type="entry name" value="DUF6788"/>
</dbReference>
<feature type="domain" description="DUF6788" evidence="1">
    <location>
        <begin position="22"/>
        <end position="86"/>
    </location>
</feature>
<dbReference type="STRING" id="1817863.A2Y62_14765"/>
<dbReference type="Proteomes" id="UP000178943">
    <property type="component" value="Unassembled WGS sequence"/>
</dbReference>
<evidence type="ECO:0000313" key="3">
    <source>
        <dbReference type="Proteomes" id="UP000178943"/>
    </source>
</evidence>
<organism evidence="2 3">
    <name type="scientific">Candidatus Fischerbacteria bacterium RBG_13_37_8</name>
    <dbReference type="NCBI Taxonomy" id="1817863"/>
    <lineage>
        <taxon>Bacteria</taxon>
        <taxon>Candidatus Fischeribacteriota</taxon>
    </lineage>
</organism>
<dbReference type="Pfam" id="PF20586">
    <property type="entry name" value="DUF6788"/>
    <property type="match status" value="1"/>
</dbReference>
<gene>
    <name evidence="2" type="ORF">A2Y62_14765</name>
</gene>